<dbReference type="InterPro" id="IPR015813">
    <property type="entry name" value="Pyrv/PenolPyrv_kinase-like_dom"/>
</dbReference>
<keyword evidence="6" id="KW-1185">Reference proteome</keyword>
<dbReference type="SUPFAM" id="SSF51621">
    <property type="entry name" value="Phosphoenolpyruvate/pyruvate domain"/>
    <property type="match status" value="1"/>
</dbReference>
<name>A0A939EWT1_9BACT</name>
<evidence type="ECO:0000313" key="5">
    <source>
        <dbReference type="EMBL" id="MBO0358070.1"/>
    </source>
</evidence>
<gene>
    <name evidence="5" type="ORF">J0X19_08960</name>
</gene>
<comment type="cofactor">
    <cofactor evidence="1">
        <name>Mg(2+)</name>
        <dbReference type="ChEBI" id="CHEBI:18420"/>
    </cofactor>
</comment>
<comment type="caution">
    <text evidence="5">The sequence shown here is derived from an EMBL/GenBank/DDBJ whole genome shotgun (WGS) entry which is preliminary data.</text>
</comment>
<evidence type="ECO:0000256" key="1">
    <source>
        <dbReference type="ARBA" id="ARBA00001946"/>
    </source>
</evidence>
<evidence type="ECO:0000313" key="6">
    <source>
        <dbReference type="Proteomes" id="UP000664144"/>
    </source>
</evidence>
<accession>A0A939EWT1</accession>
<evidence type="ECO:0000259" key="4">
    <source>
        <dbReference type="Pfam" id="PF03328"/>
    </source>
</evidence>
<dbReference type="Proteomes" id="UP000664144">
    <property type="component" value="Unassembled WGS sequence"/>
</dbReference>
<organism evidence="5 6">
    <name type="scientific">Hymenobacter telluris</name>
    <dbReference type="NCBI Taxonomy" id="2816474"/>
    <lineage>
        <taxon>Bacteria</taxon>
        <taxon>Pseudomonadati</taxon>
        <taxon>Bacteroidota</taxon>
        <taxon>Cytophagia</taxon>
        <taxon>Cytophagales</taxon>
        <taxon>Hymenobacteraceae</taxon>
        <taxon>Hymenobacter</taxon>
    </lineage>
</organism>
<proteinExistence type="predicted"/>
<dbReference type="RefSeq" id="WP_206983998.1">
    <property type="nucleotide sequence ID" value="NZ_JAFLQZ010000004.1"/>
</dbReference>
<keyword evidence="2" id="KW-0479">Metal-binding</keyword>
<keyword evidence="3" id="KW-0460">Magnesium</keyword>
<dbReference type="InterPro" id="IPR005000">
    <property type="entry name" value="Aldolase/citrate-lyase_domain"/>
</dbReference>
<dbReference type="Gene3D" id="3.20.20.60">
    <property type="entry name" value="Phosphoenolpyruvate-binding domains"/>
    <property type="match status" value="1"/>
</dbReference>
<evidence type="ECO:0000256" key="3">
    <source>
        <dbReference type="ARBA" id="ARBA00022842"/>
    </source>
</evidence>
<dbReference type="PANTHER" id="PTHR32308:SF1">
    <property type="entry name" value="HPCH_HPAI ALDOLASE_CITRATE LYASE DOMAIN-CONTAINING PROTEIN"/>
    <property type="match status" value="1"/>
</dbReference>
<dbReference type="Pfam" id="PF03328">
    <property type="entry name" value="HpcH_HpaI"/>
    <property type="match status" value="1"/>
</dbReference>
<dbReference type="PANTHER" id="PTHR32308">
    <property type="entry name" value="LYASE BETA SUBUNIT, PUTATIVE (AFU_ORTHOLOGUE AFUA_4G13030)-RELATED"/>
    <property type="match status" value="1"/>
</dbReference>
<evidence type="ECO:0000256" key="2">
    <source>
        <dbReference type="ARBA" id="ARBA00022723"/>
    </source>
</evidence>
<dbReference type="GO" id="GO:0000287">
    <property type="term" value="F:magnesium ion binding"/>
    <property type="evidence" value="ECO:0007669"/>
    <property type="project" value="TreeGrafter"/>
</dbReference>
<dbReference type="EMBL" id="JAFLQZ010000004">
    <property type="protein sequence ID" value="MBO0358070.1"/>
    <property type="molecule type" value="Genomic_DNA"/>
</dbReference>
<dbReference type="InterPro" id="IPR040442">
    <property type="entry name" value="Pyrv_kinase-like_dom_sf"/>
</dbReference>
<dbReference type="AlphaFoldDB" id="A0A939EWT1"/>
<feature type="domain" description="HpcH/HpaI aldolase/citrate lyase" evidence="4">
    <location>
        <begin position="30"/>
        <end position="166"/>
    </location>
</feature>
<sequence>MKAIRPYHFAQVRASGFTTYYQAIVAANGVVCFDFEDSVRADTSEAHTVALKQDQRQQVRQLLQTPGLDYERLALRLNAPDTPYYAADIAALRGLPGLHAVFVPKVEHPAALRQVLRELPMPVRHLIAVVETQAGFEALPELLADADPRLGLVAFGHCDYNLSLGHFPFFHQDSEQYWEWLAELDMHLHAAGKQLINSPVLQLADAAYFGTVLHRLRSYPSATGQITLCLSQTLSCHEPGPAVLPDLHQTPRPECVSHITHHFEQQQSAGRFFAVDANRRLISPHEYQAAQRFTS</sequence>
<reference evidence="5" key="1">
    <citation type="submission" date="2021-03" db="EMBL/GenBank/DDBJ databases">
        <authorList>
            <person name="Kim M.K."/>
        </authorList>
    </citation>
    <scope>NUCLEOTIDE SEQUENCE</scope>
    <source>
        <strain evidence="5">BT186</strain>
    </source>
</reference>
<protein>
    <recommendedName>
        <fullName evidence="4">HpcH/HpaI aldolase/citrate lyase domain-containing protein</fullName>
    </recommendedName>
</protein>
<dbReference type="GO" id="GO:0003824">
    <property type="term" value="F:catalytic activity"/>
    <property type="evidence" value="ECO:0007669"/>
    <property type="project" value="InterPro"/>
</dbReference>
<dbReference type="GO" id="GO:0006107">
    <property type="term" value="P:oxaloacetate metabolic process"/>
    <property type="evidence" value="ECO:0007669"/>
    <property type="project" value="TreeGrafter"/>
</dbReference>